<organism evidence="3">
    <name type="scientific">Pelagomonas calceolata</name>
    <dbReference type="NCBI Taxonomy" id="35677"/>
    <lineage>
        <taxon>Eukaryota</taxon>
        <taxon>Sar</taxon>
        <taxon>Stramenopiles</taxon>
        <taxon>Ochrophyta</taxon>
        <taxon>Pelagophyceae</taxon>
        <taxon>Pelagomonadales</taxon>
        <taxon>Pelagomonadaceae</taxon>
        <taxon>Pelagomonas</taxon>
    </lineage>
</organism>
<dbReference type="InterPro" id="IPR003034">
    <property type="entry name" value="SAP_dom"/>
</dbReference>
<evidence type="ECO:0000259" key="2">
    <source>
        <dbReference type="PROSITE" id="PS50800"/>
    </source>
</evidence>
<dbReference type="AlphaFoldDB" id="A0A7S3ZQJ8"/>
<feature type="compositionally biased region" description="Basic and acidic residues" evidence="1">
    <location>
        <begin position="32"/>
        <end position="45"/>
    </location>
</feature>
<dbReference type="OrthoDB" id="3993201at2759"/>
<evidence type="ECO:0000313" key="5">
    <source>
        <dbReference type="Proteomes" id="UP000789595"/>
    </source>
</evidence>
<dbReference type="Pfam" id="PF02037">
    <property type="entry name" value="SAP"/>
    <property type="match status" value="1"/>
</dbReference>
<reference evidence="4" key="2">
    <citation type="submission" date="2021-11" db="EMBL/GenBank/DDBJ databases">
        <authorList>
            <consortium name="Genoscope - CEA"/>
            <person name="William W."/>
        </authorList>
    </citation>
    <scope>NUCLEOTIDE SEQUENCE</scope>
</reference>
<keyword evidence="5" id="KW-1185">Reference proteome</keyword>
<gene>
    <name evidence="3" type="ORF">PCAL00307_LOCUS5836</name>
    <name evidence="4" type="ORF">PECAL_5P19110</name>
</gene>
<evidence type="ECO:0000256" key="1">
    <source>
        <dbReference type="SAM" id="MobiDB-lite"/>
    </source>
</evidence>
<feature type="region of interest" description="Disordered" evidence="1">
    <location>
        <begin position="27"/>
        <end position="101"/>
    </location>
</feature>
<feature type="compositionally biased region" description="Acidic residues" evidence="1">
    <location>
        <begin position="80"/>
        <end position="96"/>
    </location>
</feature>
<dbReference type="EMBL" id="CAKKNE010000005">
    <property type="protein sequence ID" value="CAH0377348.1"/>
    <property type="molecule type" value="Genomic_DNA"/>
</dbReference>
<reference evidence="3" key="1">
    <citation type="submission" date="2021-01" db="EMBL/GenBank/DDBJ databases">
        <authorList>
            <person name="Corre E."/>
            <person name="Pelletier E."/>
            <person name="Niang G."/>
            <person name="Scheremetjew M."/>
            <person name="Finn R."/>
            <person name="Kale V."/>
            <person name="Holt S."/>
            <person name="Cochrane G."/>
            <person name="Meng A."/>
            <person name="Brown T."/>
            <person name="Cohen L."/>
        </authorList>
    </citation>
    <scope>NUCLEOTIDE SEQUENCE</scope>
    <source>
        <strain evidence="3">CCMP1756</strain>
    </source>
</reference>
<protein>
    <recommendedName>
        <fullName evidence="2">SAP domain-containing protein</fullName>
    </recommendedName>
</protein>
<dbReference type="InterPro" id="IPR036361">
    <property type="entry name" value="SAP_dom_sf"/>
</dbReference>
<evidence type="ECO:0000313" key="3">
    <source>
        <dbReference type="EMBL" id="CAE0690400.1"/>
    </source>
</evidence>
<dbReference type="PROSITE" id="PS50800">
    <property type="entry name" value="SAP"/>
    <property type="match status" value="1"/>
</dbReference>
<accession>A0A7S3ZQJ8</accession>
<dbReference type="SMART" id="SM00513">
    <property type="entry name" value="SAP"/>
    <property type="match status" value="1"/>
</dbReference>
<feature type="domain" description="SAP" evidence="2">
    <location>
        <begin position="99"/>
        <end position="133"/>
    </location>
</feature>
<proteinExistence type="predicted"/>
<name>A0A7S3ZQJ8_9STRA</name>
<feature type="compositionally biased region" description="Basic residues" evidence="1">
    <location>
        <begin position="140"/>
        <end position="151"/>
    </location>
</feature>
<dbReference type="SUPFAM" id="SSF68906">
    <property type="entry name" value="SAP domain"/>
    <property type="match status" value="1"/>
</dbReference>
<feature type="compositionally biased region" description="Pro residues" evidence="1">
    <location>
        <begin position="50"/>
        <end position="72"/>
    </location>
</feature>
<dbReference type="Gene3D" id="1.10.720.30">
    <property type="entry name" value="SAP domain"/>
    <property type="match status" value="1"/>
</dbReference>
<evidence type="ECO:0000313" key="4">
    <source>
        <dbReference type="EMBL" id="CAH0377348.1"/>
    </source>
</evidence>
<dbReference type="Proteomes" id="UP000789595">
    <property type="component" value="Unassembled WGS sequence"/>
</dbReference>
<sequence>METTDAFRARFEENYYTLLIKKGFDPAAARTRAREKAAALPERIETPAAAPAPAPAAPPTPVAAPPAPPPAPAVKREAPSSEDESEDDGDESDDDAVPLASRSVDELKAICRRRNLRVGGKKAELVQRIVDDDGGVREPSKKKRRVRKRNWGRGSMSGQQLGAMASAMRVVLPEQLPTPALVSREAPAQRADHVCTCLSGHPDRCSAPVHLCACCTGNFAACRATAHNCNCTTMISLLSSTAIPCRAHVHRCRCDNPSHKCLSRVHKCICGTVLGKCLKHPNRKK</sequence>
<dbReference type="EMBL" id="HBIW01006962">
    <property type="protein sequence ID" value="CAE0690400.1"/>
    <property type="molecule type" value="Transcribed_RNA"/>
</dbReference>
<feature type="region of interest" description="Disordered" evidence="1">
    <location>
        <begin position="135"/>
        <end position="160"/>
    </location>
</feature>